<dbReference type="GO" id="GO:0008033">
    <property type="term" value="P:tRNA processing"/>
    <property type="evidence" value="ECO:0007669"/>
    <property type="project" value="UniProtKB-KW"/>
</dbReference>
<organism evidence="6">
    <name type="scientific">marine metagenome</name>
    <dbReference type="NCBI Taxonomy" id="408172"/>
    <lineage>
        <taxon>unclassified sequences</taxon>
        <taxon>metagenomes</taxon>
        <taxon>ecological metagenomes</taxon>
    </lineage>
</organism>
<dbReference type="Pfam" id="PF00919">
    <property type="entry name" value="UPF0004"/>
    <property type="match status" value="1"/>
</dbReference>
<feature type="non-terminal residue" evidence="6">
    <location>
        <position position="222"/>
    </location>
</feature>
<dbReference type="GO" id="GO:0046872">
    <property type="term" value="F:metal ion binding"/>
    <property type="evidence" value="ECO:0007669"/>
    <property type="project" value="UniProtKB-KW"/>
</dbReference>
<dbReference type="PANTHER" id="PTHR43837">
    <property type="entry name" value="RIBOSOMAL PROTEIN S12 METHYLTHIOTRANSFERASE RIMO"/>
    <property type="match status" value="1"/>
</dbReference>
<dbReference type="PROSITE" id="PS51449">
    <property type="entry name" value="MTTASE_N"/>
    <property type="match status" value="1"/>
</dbReference>
<evidence type="ECO:0000256" key="1">
    <source>
        <dbReference type="ARBA" id="ARBA00001966"/>
    </source>
</evidence>
<dbReference type="PROSITE" id="PS01278">
    <property type="entry name" value="MTTASE_RADICAL"/>
    <property type="match status" value="1"/>
</dbReference>
<dbReference type="InterPro" id="IPR013848">
    <property type="entry name" value="Methylthiotransferase_N"/>
</dbReference>
<name>A0A383CJQ8_9ZZZZ</name>
<gene>
    <name evidence="6" type="ORF">METZ01_LOCUS485208</name>
</gene>
<keyword evidence="2" id="KW-0963">Cytoplasm</keyword>
<keyword evidence="3" id="KW-0819">tRNA processing</keyword>
<feature type="domain" description="Radical SAM core" evidence="5">
    <location>
        <begin position="141"/>
        <end position="222"/>
    </location>
</feature>
<evidence type="ECO:0000259" key="4">
    <source>
        <dbReference type="PROSITE" id="PS51449"/>
    </source>
</evidence>
<feature type="domain" description="MTTase N-terminal" evidence="4">
    <location>
        <begin position="6"/>
        <end position="118"/>
    </location>
</feature>
<dbReference type="SFLD" id="SFLDS00029">
    <property type="entry name" value="Radical_SAM"/>
    <property type="match status" value="1"/>
</dbReference>
<reference evidence="6" key="1">
    <citation type="submission" date="2018-05" db="EMBL/GenBank/DDBJ databases">
        <authorList>
            <person name="Lanie J.A."/>
            <person name="Ng W.-L."/>
            <person name="Kazmierczak K.M."/>
            <person name="Andrzejewski T.M."/>
            <person name="Davidsen T.M."/>
            <person name="Wayne K.J."/>
            <person name="Tettelin H."/>
            <person name="Glass J.I."/>
            <person name="Rusch D."/>
            <person name="Podicherti R."/>
            <person name="Tsui H.-C.T."/>
            <person name="Winkler M.E."/>
        </authorList>
    </citation>
    <scope>NUCLEOTIDE SEQUENCE</scope>
</reference>
<dbReference type="Gene3D" id="3.80.30.20">
    <property type="entry name" value="tm_1862 like domain"/>
    <property type="match status" value="1"/>
</dbReference>
<dbReference type="SUPFAM" id="SSF102114">
    <property type="entry name" value="Radical SAM enzymes"/>
    <property type="match status" value="1"/>
</dbReference>
<dbReference type="GO" id="GO:0005829">
    <property type="term" value="C:cytosol"/>
    <property type="evidence" value="ECO:0007669"/>
    <property type="project" value="TreeGrafter"/>
</dbReference>
<dbReference type="Gene3D" id="3.40.50.12160">
    <property type="entry name" value="Methylthiotransferase, N-terminal domain"/>
    <property type="match status" value="1"/>
</dbReference>
<dbReference type="EMBL" id="UINC01209364">
    <property type="protein sequence ID" value="SVE32354.1"/>
    <property type="molecule type" value="Genomic_DNA"/>
</dbReference>
<protein>
    <submittedName>
        <fullName evidence="6">Uncharacterized protein</fullName>
    </submittedName>
</protein>
<dbReference type="InterPro" id="IPR007197">
    <property type="entry name" value="rSAM"/>
</dbReference>
<dbReference type="InterPro" id="IPR023404">
    <property type="entry name" value="rSAM_horseshoe"/>
</dbReference>
<proteinExistence type="predicted"/>
<comment type="cofactor">
    <cofactor evidence="1">
        <name>[4Fe-4S] cluster</name>
        <dbReference type="ChEBI" id="CHEBI:49883"/>
    </cofactor>
</comment>
<dbReference type="InterPro" id="IPR005840">
    <property type="entry name" value="Ribosomal_uS12_MeSTrfase_RimO"/>
</dbReference>
<dbReference type="InterPro" id="IPR058240">
    <property type="entry name" value="rSAM_sf"/>
</dbReference>
<accession>A0A383CJQ8</accession>
<evidence type="ECO:0000256" key="2">
    <source>
        <dbReference type="ARBA" id="ARBA00022490"/>
    </source>
</evidence>
<dbReference type="InterPro" id="IPR020612">
    <property type="entry name" value="Methylthiotransferase_CS"/>
</dbReference>
<dbReference type="PANTHER" id="PTHR43837:SF1">
    <property type="entry name" value="RIBOSOMAL PROTEIN US12 METHYLTHIOTRANSFERASE RIMO"/>
    <property type="match status" value="1"/>
</dbReference>
<evidence type="ECO:0000313" key="6">
    <source>
        <dbReference type="EMBL" id="SVE32354.1"/>
    </source>
</evidence>
<evidence type="ECO:0000256" key="3">
    <source>
        <dbReference type="ARBA" id="ARBA00022694"/>
    </source>
</evidence>
<sequence>MSTRYKRIAFHTLGCKLNFSETATISRDFIRHGFEKVDYRDEADFYVLNTCSVTNNADKEARKLIRQAKRRNPNSSIAVIGCYAQLKPNKIAEIDGVDIVLGAKEKFNLLQYLDTIGLKEKTRVIQSEIDHVHKFTPSYSAGERTRSFLKIQDGCDYSCSFCTIPLARGERRSDTVKNTMKTARKVAKTATREIVLTGVNIGDFGKGTSETFYDLVQQLNNL</sequence>
<dbReference type="FunFam" id="3.40.50.12160:FF:000004">
    <property type="entry name" value="Threonylcarbamoyladenosine tRNA methylthiotransferase MtaB"/>
    <property type="match status" value="1"/>
</dbReference>
<dbReference type="AlphaFoldDB" id="A0A383CJQ8"/>
<dbReference type="PROSITE" id="PS51918">
    <property type="entry name" value="RADICAL_SAM"/>
    <property type="match status" value="1"/>
</dbReference>
<evidence type="ECO:0000259" key="5">
    <source>
        <dbReference type="PROSITE" id="PS51918"/>
    </source>
</evidence>
<dbReference type="GO" id="GO:0051539">
    <property type="term" value="F:4 iron, 4 sulfur cluster binding"/>
    <property type="evidence" value="ECO:0007669"/>
    <property type="project" value="UniProtKB-KW"/>
</dbReference>
<dbReference type="InterPro" id="IPR038135">
    <property type="entry name" value="Methylthiotransferase_N_sf"/>
</dbReference>
<dbReference type="GO" id="GO:0035599">
    <property type="term" value="F:aspartic acid methylthiotransferase activity"/>
    <property type="evidence" value="ECO:0007669"/>
    <property type="project" value="TreeGrafter"/>
</dbReference>